<dbReference type="InterPro" id="IPR050570">
    <property type="entry name" value="Cell_wall_metabolism_enzyme"/>
</dbReference>
<proteinExistence type="predicted"/>
<feature type="domain" description="M23ase beta-sheet core" evidence="2">
    <location>
        <begin position="159"/>
        <end position="250"/>
    </location>
</feature>
<evidence type="ECO:0000313" key="4">
    <source>
        <dbReference type="Proteomes" id="UP000543379"/>
    </source>
</evidence>
<protein>
    <submittedName>
        <fullName evidence="3">M23 family metallopeptidase</fullName>
    </submittedName>
</protein>
<keyword evidence="1" id="KW-0472">Membrane</keyword>
<feature type="transmembrane region" description="Helical" evidence="1">
    <location>
        <begin position="7"/>
        <end position="30"/>
    </location>
</feature>
<dbReference type="PANTHER" id="PTHR21666">
    <property type="entry name" value="PEPTIDASE-RELATED"/>
    <property type="match status" value="1"/>
</dbReference>
<evidence type="ECO:0000256" key="1">
    <source>
        <dbReference type="SAM" id="Phobius"/>
    </source>
</evidence>
<organism evidence="3 4">
    <name type="scientific">Listeria booriae</name>
    <dbReference type="NCBI Taxonomy" id="1552123"/>
    <lineage>
        <taxon>Bacteria</taxon>
        <taxon>Bacillati</taxon>
        <taxon>Bacillota</taxon>
        <taxon>Bacilli</taxon>
        <taxon>Bacillales</taxon>
        <taxon>Listeriaceae</taxon>
        <taxon>Listeria</taxon>
    </lineage>
</organism>
<dbReference type="AlphaFoldDB" id="A0A841Y3D5"/>
<dbReference type="Proteomes" id="UP000543379">
    <property type="component" value="Unassembled WGS sequence"/>
</dbReference>
<dbReference type="SUPFAM" id="SSF51261">
    <property type="entry name" value="Duplicated hybrid motif"/>
    <property type="match status" value="1"/>
</dbReference>
<reference evidence="3 4" key="1">
    <citation type="submission" date="2020-03" db="EMBL/GenBank/DDBJ databases">
        <title>Soil Listeria distribution.</title>
        <authorList>
            <person name="Liao J."/>
            <person name="Wiedmann M."/>
        </authorList>
    </citation>
    <scope>NUCLEOTIDE SEQUENCE [LARGE SCALE GENOMIC DNA]</scope>
    <source>
        <strain evidence="3 4">FSL L7-1816</strain>
    </source>
</reference>
<dbReference type="InterPro" id="IPR011055">
    <property type="entry name" value="Dup_hybrid_motif"/>
</dbReference>
<dbReference type="CDD" id="cd12797">
    <property type="entry name" value="M23_peptidase"/>
    <property type="match status" value="1"/>
</dbReference>
<comment type="caution">
    <text evidence="3">The sequence shown here is derived from an EMBL/GenBank/DDBJ whole genome shotgun (WGS) entry which is preliminary data.</text>
</comment>
<dbReference type="GO" id="GO:0004222">
    <property type="term" value="F:metalloendopeptidase activity"/>
    <property type="evidence" value="ECO:0007669"/>
    <property type="project" value="TreeGrafter"/>
</dbReference>
<evidence type="ECO:0000313" key="3">
    <source>
        <dbReference type="EMBL" id="MBC1318097.1"/>
    </source>
</evidence>
<evidence type="ECO:0000259" key="2">
    <source>
        <dbReference type="Pfam" id="PF01551"/>
    </source>
</evidence>
<feature type="transmembrane region" description="Helical" evidence="1">
    <location>
        <begin position="36"/>
        <end position="57"/>
    </location>
</feature>
<accession>A0A841Y3D5</accession>
<dbReference type="InterPro" id="IPR016047">
    <property type="entry name" value="M23ase_b-sheet_dom"/>
</dbReference>
<gene>
    <name evidence="3" type="ORF">HB811_15045</name>
</gene>
<keyword evidence="1" id="KW-1133">Transmembrane helix</keyword>
<dbReference type="Pfam" id="PF01551">
    <property type="entry name" value="Peptidase_M23"/>
    <property type="match status" value="1"/>
</dbReference>
<dbReference type="EMBL" id="JAAROV010000005">
    <property type="protein sequence ID" value="MBC1318097.1"/>
    <property type="molecule type" value="Genomic_DNA"/>
</dbReference>
<dbReference type="Gene3D" id="2.70.70.10">
    <property type="entry name" value="Glucose Permease (Domain IIA)"/>
    <property type="match status" value="1"/>
</dbReference>
<dbReference type="PANTHER" id="PTHR21666:SF285">
    <property type="entry name" value="M23 FAMILY METALLOPEPTIDASE"/>
    <property type="match status" value="1"/>
</dbReference>
<sequence>MKPTIIIGTVIALLMFALFVIKGVVAVGAWLVLKLILPFIALFVLLVVGVLVLIQKLRNKPLNRMKTGVFAALNVILVLPLLLTLNVVPIAFPTNVNKVQPSLAIASPFEVPSIVAWGGNKFKDNVPHAMWGNERWAYDLVMDVYNTGSKVLDDYGVWGVDVYAPVTGTVVAAYDAEPDITPNTEDFVSIEGNHLYIKVAETGTFLLLNHLQQDSIVVKIGDVVKVGDLLAKVGNSGSTSEPHLHIHHQREDPRTTVHILLAEGLPLYFKTKDDKKMLTRGTELLGQQID</sequence>
<dbReference type="RefSeq" id="WP_185382877.1">
    <property type="nucleotide sequence ID" value="NZ_JAAROV010000005.1"/>
</dbReference>
<keyword evidence="1" id="KW-0812">Transmembrane</keyword>
<feature type="transmembrane region" description="Helical" evidence="1">
    <location>
        <begin position="69"/>
        <end position="92"/>
    </location>
</feature>
<name>A0A841Y3D5_9LIST</name>